<keyword evidence="4" id="KW-0808">Transferase</keyword>
<dbReference type="InterPro" id="IPR010559">
    <property type="entry name" value="Sig_transdc_His_kin_internal"/>
</dbReference>
<dbReference type="STRING" id="1852522.SAMN06295960_4678"/>
<keyword evidence="8" id="KW-0067">ATP-binding</keyword>
<dbReference type="AlphaFoldDB" id="A0A1X7LWV1"/>
<proteinExistence type="predicted"/>
<dbReference type="SUPFAM" id="SSF158472">
    <property type="entry name" value="HAMP domain-like"/>
    <property type="match status" value="1"/>
</dbReference>
<evidence type="ECO:0000259" key="13">
    <source>
        <dbReference type="PROSITE" id="PS50885"/>
    </source>
</evidence>
<evidence type="ECO:0000256" key="3">
    <source>
        <dbReference type="ARBA" id="ARBA00022553"/>
    </source>
</evidence>
<dbReference type="Pfam" id="PF00672">
    <property type="entry name" value="HAMP"/>
    <property type="match status" value="1"/>
</dbReference>
<dbReference type="Pfam" id="PF06580">
    <property type="entry name" value="His_kinase"/>
    <property type="match status" value="1"/>
</dbReference>
<sequence length="587" mass="67194">MFHLTYYKRMLLSFMIFMIVPMLAVSVQSFYLIKESMLDKLHATNENMLNVIGAEFSKTIDDATFASHFIVNDAGFKTTLRQFADVKQLNSFADYENFSQIRAVFSLINSKTLNRQTHMYLINRQQFIIPSGEDEPAQLLPHLPKLYSKINFEQPERLQWLGLLEEEGASKYYIARVIYDRVSKEHTAVLLIGIEQSYFENALQSVKSWDVALLDEHGDRIAGSAQLLASDANKLDDRMRSEVVLSKNGWKLVYEMSNNTFRSIFSRTVYISLFEVLLIVILFSLFALLISKRLHRPIEHMQQVARQFGKGKLDVRLQVKGQDEFAAVSTTINQMLDQLQKSIYEMGQQQEQTRVMELEALFMQIRPHFLLNTLNSIKCSLMLQNDRLHSGMVDSLMSLLRAYMKFNTPSTMQEECELLAHYVDIMQMRSDIRVQLHVDVEPPIQSLKFPKLLLQPLVENAIVHGFVDMDADEDMEGDNTRRQQSQIWISAYQDIDAIIIEVADNGIGMDESMLQLLNESMLACSDEPNPDYKRIGLINVAQRLKLSFGLESLLSFAHNVHGGITAKIQIPVKAGGVETSDIQSDAY</sequence>
<dbReference type="CDD" id="cd06225">
    <property type="entry name" value="HAMP"/>
    <property type="match status" value="1"/>
</dbReference>
<dbReference type="GO" id="GO:0005886">
    <property type="term" value="C:plasma membrane"/>
    <property type="evidence" value="ECO:0007669"/>
    <property type="project" value="UniProtKB-SubCell"/>
</dbReference>
<keyword evidence="6" id="KW-0547">Nucleotide-binding</keyword>
<evidence type="ECO:0000256" key="1">
    <source>
        <dbReference type="ARBA" id="ARBA00004651"/>
    </source>
</evidence>
<evidence type="ECO:0000256" key="6">
    <source>
        <dbReference type="ARBA" id="ARBA00022741"/>
    </source>
</evidence>
<evidence type="ECO:0000256" key="10">
    <source>
        <dbReference type="ARBA" id="ARBA00023012"/>
    </source>
</evidence>
<dbReference type="SUPFAM" id="SSF55874">
    <property type="entry name" value="ATPase domain of HSP90 chaperone/DNA topoisomerase II/histidine kinase"/>
    <property type="match status" value="1"/>
</dbReference>
<dbReference type="SMART" id="SM00304">
    <property type="entry name" value="HAMP"/>
    <property type="match status" value="1"/>
</dbReference>
<accession>A0A1X7LWV1</accession>
<evidence type="ECO:0000256" key="2">
    <source>
        <dbReference type="ARBA" id="ARBA00022475"/>
    </source>
</evidence>
<dbReference type="GO" id="GO:0000155">
    <property type="term" value="F:phosphorelay sensor kinase activity"/>
    <property type="evidence" value="ECO:0007669"/>
    <property type="project" value="InterPro"/>
</dbReference>
<feature type="transmembrane region" description="Helical" evidence="12">
    <location>
        <begin position="12"/>
        <end position="33"/>
    </location>
</feature>
<dbReference type="InterPro" id="IPR036890">
    <property type="entry name" value="HATPase_C_sf"/>
</dbReference>
<dbReference type="InterPro" id="IPR050640">
    <property type="entry name" value="Bact_2-comp_sensor_kinase"/>
</dbReference>
<evidence type="ECO:0000256" key="12">
    <source>
        <dbReference type="SAM" id="Phobius"/>
    </source>
</evidence>
<gene>
    <name evidence="14" type="ORF">SAMN06295960_4678</name>
</gene>
<protein>
    <submittedName>
        <fullName evidence="14">HAMP domain-containing protein</fullName>
    </submittedName>
</protein>
<dbReference type="GO" id="GO:0005524">
    <property type="term" value="F:ATP binding"/>
    <property type="evidence" value="ECO:0007669"/>
    <property type="project" value="UniProtKB-KW"/>
</dbReference>
<dbReference type="Gene3D" id="3.30.565.10">
    <property type="entry name" value="Histidine kinase-like ATPase, C-terminal domain"/>
    <property type="match status" value="1"/>
</dbReference>
<dbReference type="PANTHER" id="PTHR34220">
    <property type="entry name" value="SENSOR HISTIDINE KINASE YPDA"/>
    <property type="match status" value="1"/>
</dbReference>
<evidence type="ECO:0000313" key="15">
    <source>
        <dbReference type="Proteomes" id="UP000193834"/>
    </source>
</evidence>
<keyword evidence="7" id="KW-0418">Kinase</keyword>
<name>A0A1X7LWV1_9BACL</name>
<evidence type="ECO:0000256" key="5">
    <source>
        <dbReference type="ARBA" id="ARBA00022692"/>
    </source>
</evidence>
<evidence type="ECO:0000256" key="11">
    <source>
        <dbReference type="ARBA" id="ARBA00023136"/>
    </source>
</evidence>
<dbReference type="Proteomes" id="UP000193834">
    <property type="component" value="Unassembled WGS sequence"/>
</dbReference>
<dbReference type="PROSITE" id="PS50885">
    <property type="entry name" value="HAMP"/>
    <property type="match status" value="1"/>
</dbReference>
<keyword evidence="9 12" id="KW-1133">Transmembrane helix</keyword>
<keyword evidence="10" id="KW-0902">Two-component regulatory system</keyword>
<keyword evidence="11 12" id="KW-0472">Membrane</keyword>
<evidence type="ECO:0000256" key="8">
    <source>
        <dbReference type="ARBA" id="ARBA00022840"/>
    </source>
</evidence>
<evidence type="ECO:0000256" key="9">
    <source>
        <dbReference type="ARBA" id="ARBA00022989"/>
    </source>
</evidence>
<dbReference type="Gene3D" id="6.10.340.10">
    <property type="match status" value="1"/>
</dbReference>
<feature type="domain" description="HAMP" evidence="13">
    <location>
        <begin position="292"/>
        <end position="344"/>
    </location>
</feature>
<dbReference type="EMBL" id="FXAZ01000009">
    <property type="protein sequence ID" value="SMG58368.1"/>
    <property type="molecule type" value="Genomic_DNA"/>
</dbReference>
<dbReference type="PANTHER" id="PTHR34220:SF11">
    <property type="entry name" value="SENSOR PROTEIN KINASE HPTS"/>
    <property type="match status" value="1"/>
</dbReference>
<keyword evidence="5 12" id="KW-0812">Transmembrane</keyword>
<evidence type="ECO:0000256" key="4">
    <source>
        <dbReference type="ARBA" id="ARBA00022679"/>
    </source>
</evidence>
<keyword evidence="3" id="KW-0597">Phosphoprotein</keyword>
<evidence type="ECO:0000313" key="14">
    <source>
        <dbReference type="EMBL" id="SMG58368.1"/>
    </source>
</evidence>
<comment type="subcellular location">
    <subcellularLocation>
        <location evidence="1">Cell membrane</location>
        <topology evidence="1">Multi-pass membrane protein</topology>
    </subcellularLocation>
</comment>
<feature type="transmembrane region" description="Helical" evidence="12">
    <location>
        <begin position="269"/>
        <end position="291"/>
    </location>
</feature>
<dbReference type="OrthoDB" id="2770831at2"/>
<keyword evidence="2" id="KW-1003">Cell membrane</keyword>
<evidence type="ECO:0000256" key="7">
    <source>
        <dbReference type="ARBA" id="ARBA00022777"/>
    </source>
</evidence>
<dbReference type="RefSeq" id="WP_085498580.1">
    <property type="nucleotide sequence ID" value="NZ_FXAZ01000009.1"/>
</dbReference>
<reference evidence="14" key="1">
    <citation type="submission" date="2017-04" db="EMBL/GenBank/DDBJ databases">
        <authorList>
            <person name="Afonso C.L."/>
            <person name="Miller P.J."/>
            <person name="Scott M.A."/>
            <person name="Spackman E."/>
            <person name="Goraichik I."/>
            <person name="Dimitrov K.M."/>
            <person name="Suarez D.L."/>
            <person name="Swayne D.E."/>
        </authorList>
    </citation>
    <scope>NUCLEOTIDE SEQUENCE [LARGE SCALE GENOMIC DNA]</scope>
    <source>
        <strain evidence="14">11</strain>
    </source>
</reference>
<organism evidence="14 15">
    <name type="scientific">Paenibacillus aquistagni</name>
    <dbReference type="NCBI Taxonomy" id="1852522"/>
    <lineage>
        <taxon>Bacteria</taxon>
        <taxon>Bacillati</taxon>
        <taxon>Bacillota</taxon>
        <taxon>Bacilli</taxon>
        <taxon>Bacillales</taxon>
        <taxon>Paenibacillaceae</taxon>
        <taxon>Paenibacillus</taxon>
    </lineage>
</organism>
<keyword evidence="15" id="KW-1185">Reference proteome</keyword>
<dbReference type="InterPro" id="IPR003660">
    <property type="entry name" value="HAMP_dom"/>
</dbReference>